<comment type="caution">
    <text evidence="1">The sequence shown here is derived from an EMBL/GenBank/DDBJ whole genome shotgun (WGS) entry which is preliminary data.</text>
</comment>
<keyword evidence="2" id="KW-1185">Reference proteome</keyword>
<name>A0A2S4JWR0_9SPIO</name>
<dbReference type="EMBL" id="LPWH01000051">
    <property type="protein sequence ID" value="POR03958.1"/>
    <property type="molecule type" value="Genomic_DNA"/>
</dbReference>
<reference evidence="2" key="1">
    <citation type="submission" date="2015-12" db="EMBL/GenBank/DDBJ databases">
        <authorList>
            <person name="Lodha T.D."/>
            <person name="Chintalapati S."/>
            <person name="Chintalapati V.R."/>
            <person name="Sravanthi T."/>
        </authorList>
    </citation>
    <scope>NUCLEOTIDE SEQUENCE [LARGE SCALE GENOMIC DNA]</scope>
    <source>
        <strain evidence="2">JC133</strain>
    </source>
</reference>
<dbReference type="Pfam" id="PF07021">
    <property type="entry name" value="MetW"/>
    <property type="match status" value="1"/>
</dbReference>
<organism evidence="1 2">
    <name type="scientific">Alkalispirochaeta sphaeroplastigenens</name>
    <dbReference type="NCBI Taxonomy" id="1187066"/>
    <lineage>
        <taxon>Bacteria</taxon>
        <taxon>Pseudomonadati</taxon>
        <taxon>Spirochaetota</taxon>
        <taxon>Spirochaetia</taxon>
        <taxon>Spirochaetales</taxon>
        <taxon>Spirochaetaceae</taxon>
        <taxon>Alkalispirochaeta</taxon>
    </lineage>
</organism>
<dbReference type="InterPro" id="IPR010743">
    <property type="entry name" value="Methionine_synth_MetW"/>
</dbReference>
<dbReference type="CDD" id="cd02440">
    <property type="entry name" value="AdoMet_MTases"/>
    <property type="match status" value="1"/>
</dbReference>
<evidence type="ECO:0000313" key="2">
    <source>
        <dbReference type="Proteomes" id="UP000237350"/>
    </source>
</evidence>
<dbReference type="InterPro" id="IPR029063">
    <property type="entry name" value="SAM-dependent_MTases_sf"/>
</dbReference>
<sequence>MATATRPDQRLSRRRSTVSVFDHIIGMVEPGSTVLDLGCDDGTLLKRLALEKQVIGRGVDIDDRSIQECIRKGISVFHGDLDEGLKDHPSGSYDYVILSRTLQQVRDPAHLLEEMIRVGRQGIVNYPNFAYLLNRLQLGLGGRMPVNRNIPYSWYNTPNIHFFTHRDFRELCREKQIRIIRELFLHRGKPAPPVLPNLLATDVCCLIAGTDRSGTE</sequence>
<accession>A0A2S4JWR0</accession>
<dbReference type="Proteomes" id="UP000237350">
    <property type="component" value="Unassembled WGS sequence"/>
</dbReference>
<proteinExistence type="predicted"/>
<dbReference type="SUPFAM" id="SSF53335">
    <property type="entry name" value="S-adenosyl-L-methionine-dependent methyltransferases"/>
    <property type="match status" value="1"/>
</dbReference>
<dbReference type="Gene3D" id="3.40.50.150">
    <property type="entry name" value="Vaccinia Virus protein VP39"/>
    <property type="match status" value="1"/>
</dbReference>
<evidence type="ECO:0000313" key="1">
    <source>
        <dbReference type="EMBL" id="POR03958.1"/>
    </source>
</evidence>
<dbReference type="NCBIfam" id="TIGR02081">
    <property type="entry name" value="metW"/>
    <property type="match status" value="1"/>
</dbReference>
<gene>
    <name evidence="1" type="ORF">AU468_04645</name>
</gene>
<protein>
    <submittedName>
        <fullName evidence="1">Methionine biosynthesis protein MetW</fullName>
    </submittedName>
</protein>
<dbReference type="AlphaFoldDB" id="A0A2S4JWR0"/>